<comment type="caution">
    <text evidence="4">The sequence shown here is derived from an EMBL/GenBank/DDBJ whole genome shotgun (WGS) entry which is preliminary data.</text>
</comment>
<accession>A0ABX2T4N1</accession>
<dbReference type="SUPFAM" id="SSF56317">
    <property type="entry name" value="Carbon-nitrogen hydrolase"/>
    <property type="match status" value="1"/>
</dbReference>
<evidence type="ECO:0000313" key="4">
    <source>
        <dbReference type="EMBL" id="NYZ19256.1"/>
    </source>
</evidence>
<keyword evidence="2 4" id="KW-0378">Hydrolase</keyword>
<evidence type="ECO:0000256" key="1">
    <source>
        <dbReference type="ARBA" id="ARBA00010613"/>
    </source>
</evidence>
<dbReference type="Gene3D" id="3.60.110.10">
    <property type="entry name" value="Carbon-nitrogen hydrolase"/>
    <property type="match status" value="1"/>
</dbReference>
<dbReference type="PROSITE" id="PS01227">
    <property type="entry name" value="UPF0012"/>
    <property type="match status" value="1"/>
</dbReference>
<evidence type="ECO:0000313" key="5">
    <source>
        <dbReference type="Proteomes" id="UP000584642"/>
    </source>
</evidence>
<dbReference type="CDD" id="cd07576">
    <property type="entry name" value="R-amidase_like"/>
    <property type="match status" value="1"/>
</dbReference>
<proteinExistence type="inferred from homology"/>
<dbReference type="EMBL" id="JABFDB010000002">
    <property type="protein sequence ID" value="NYZ19256.1"/>
    <property type="molecule type" value="Genomic_DNA"/>
</dbReference>
<dbReference type="Pfam" id="PF00795">
    <property type="entry name" value="CN_hydrolase"/>
    <property type="match status" value="1"/>
</dbReference>
<dbReference type="InterPro" id="IPR003010">
    <property type="entry name" value="C-N_Hydrolase"/>
</dbReference>
<name>A0ABX2T4N1_9PROT</name>
<protein>
    <submittedName>
        <fullName evidence="4">Carbon-nitrogen hydrolase family protein</fullName>
    </submittedName>
</protein>
<organism evidence="4 5">
    <name type="scientific">Azospirillum oleiclasticum</name>
    <dbReference type="NCBI Taxonomy" id="2735135"/>
    <lineage>
        <taxon>Bacteria</taxon>
        <taxon>Pseudomonadati</taxon>
        <taxon>Pseudomonadota</taxon>
        <taxon>Alphaproteobacteria</taxon>
        <taxon>Rhodospirillales</taxon>
        <taxon>Azospirillaceae</taxon>
        <taxon>Azospirillum</taxon>
    </lineage>
</organism>
<evidence type="ECO:0000256" key="2">
    <source>
        <dbReference type="ARBA" id="ARBA00022801"/>
    </source>
</evidence>
<dbReference type="PROSITE" id="PS50263">
    <property type="entry name" value="CN_HYDROLASE"/>
    <property type="match status" value="1"/>
</dbReference>
<evidence type="ECO:0000259" key="3">
    <source>
        <dbReference type="PROSITE" id="PS50263"/>
    </source>
</evidence>
<dbReference type="PANTHER" id="PTHR43674:SF2">
    <property type="entry name" value="BETA-UREIDOPROPIONASE"/>
    <property type="match status" value="1"/>
</dbReference>
<keyword evidence="5" id="KW-1185">Reference proteome</keyword>
<dbReference type="RefSeq" id="WP_180281022.1">
    <property type="nucleotide sequence ID" value="NZ_JABFDB010000002.1"/>
</dbReference>
<dbReference type="InterPro" id="IPR036526">
    <property type="entry name" value="C-N_Hydrolase_sf"/>
</dbReference>
<comment type="similarity">
    <text evidence="1">Belongs to the carbon-nitrogen hydrolase superfamily. NIT1/NIT2 family.</text>
</comment>
<dbReference type="GO" id="GO:0016787">
    <property type="term" value="F:hydrolase activity"/>
    <property type="evidence" value="ECO:0007669"/>
    <property type="project" value="UniProtKB-KW"/>
</dbReference>
<dbReference type="InterPro" id="IPR044083">
    <property type="entry name" value="RamA-like"/>
</dbReference>
<gene>
    <name evidence="4" type="ORF">HND93_05995</name>
</gene>
<dbReference type="Proteomes" id="UP000584642">
    <property type="component" value="Unassembled WGS sequence"/>
</dbReference>
<feature type="domain" description="CN hydrolase" evidence="3">
    <location>
        <begin position="1"/>
        <end position="236"/>
    </location>
</feature>
<reference evidence="4 5" key="1">
    <citation type="submission" date="2020-05" db="EMBL/GenBank/DDBJ databases">
        <title>Azospirillum oleiclasticum sp. nov, a nitrogen-fixing and heavy crude oil-emulsifying bacterium isolated from the crude oil of Yumen Oilfield.</title>
        <authorList>
            <person name="Wu D."/>
            <person name="Cai M."/>
            <person name="Zhang X."/>
        </authorList>
    </citation>
    <scope>NUCLEOTIDE SEQUENCE [LARGE SCALE GENOMIC DNA]</scope>
    <source>
        <strain evidence="4 5">ROY-1-1-2</strain>
    </source>
</reference>
<sequence length="262" mass="27607">MRIAVAQTRGESGRIDANLALLEDRAHAARDAEAGLLVLPELFLTGYNTGPTTAALAEPVDGPSLARAADIARATGTALLFGFAERAGNAVYNAAILIDAAGTVLGCYRKAHLYGDEKQRFSPGAGMPLTAHIGGLRCGVLICYDVEFPEAVRDLALRGCQAVLVPTALPAGMPEIPGLLVRARAYENQIFVAYADRCGEEDGLAYEGRSCIVGPDGVVLAAAGAEEALLVADLDPAAVRTARLRFDYLADRRPNLYARLIV</sequence>
<dbReference type="InterPro" id="IPR050345">
    <property type="entry name" value="Aliph_Amidase/BUP"/>
</dbReference>
<dbReference type="PANTHER" id="PTHR43674">
    <property type="entry name" value="NITRILASE C965.09-RELATED"/>
    <property type="match status" value="1"/>
</dbReference>
<dbReference type="InterPro" id="IPR001110">
    <property type="entry name" value="UPF0012_CS"/>
</dbReference>